<dbReference type="EC" id="2.3.1.231" evidence="4"/>
<evidence type="ECO:0000256" key="12">
    <source>
        <dbReference type="ARBA" id="ARBA00030847"/>
    </source>
</evidence>
<dbReference type="GeneID" id="4851048"/>
<evidence type="ECO:0000256" key="13">
    <source>
        <dbReference type="ARBA" id="ARBA00049250"/>
    </source>
</evidence>
<evidence type="ECO:0000256" key="2">
    <source>
        <dbReference type="ARBA" id="ARBA00004797"/>
    </source>
</evidence>
<dbReference type="HOGENOM" id="CLU_002761_0_0_1"/>
<proteinExistence type="inferred from homology"/>
<dbReference type="InterPro" id="IPR011043">
    <property type="entry name" value="Gal_Oxase/kelch_b-propeller"/>
</dbReference>
<keyword evidence="9" id="KW-0949">S-adenosyl-L-methionine</keyword>
<comment type="catalytic activity">
    <reaction evidence="1">
        <text>7-[(3S)-3-amino-3-carboxypropyl]wyosine(37) in tRNA(Phe) + S-adenosyl-L-methionine = 7-[(3S)-(3-amino-3-methoxycarbonyl)propyl]wyosine(37) in tRNA(Phe) + S-adenosyl-L-homocysteine</text>
        <dbReference type="Rhea" id="RHEA:36903"/>
        <dbReference type="Rhea" id="RHEA-COMP:10379"/>
        <dbReference type="Rhea" id="RHEA-COMP:11844"/>
        <dbReference type="ChEBI" id="CHEBI:57856"/>
        <dbReference type="ChEBI" id="CHEBI:59789"/>
        <dbReference type="ChEBI" id="CHEBI:73543"/>
        <dbReference type="ChEBI" id="CHEBI:74275"/>
        <dbReference type="EC" id="2.1.1.290"/>
    </reaction>
</comment>
<evidence type="ECO:0000256" key="10">
    <source>
        <dbReference type="ARBA" id="ARBA00022694"/>
    </source>
</evidence>
<evidence type="ECO:0000256" key="11">
    <source>
        <dbReference type="ARBA" id="ARBA00029750"/>
    </source>
</evidence>
<dbReference type="OrthoDB" id="47172at2759"/>
<sequence>MTAKSKPELDASQLARQRKKIEKDRRRKQYDDLQVQGTNNSSIVSKRSVEMLYTNKLEPEMGEWFKHFVKKGKRRSPAINRGYWIRMETIKQMVTRIIKNNPNKKVHIINLGCGFDPLPFQLLSLSKNKGENVDLHFIDIDYPDLVQNKLKMIYDSPEILEVIGELQNPEKDLGLFISAEKYKLVGCDLKDTTRYQKQLDYLVGTSSDSIKIFVAEVSLAYMKPEFADPVIDYSSRVSNSHFLILEQILPNTEFNAFATKMMYHFNHLRSPLQCVQTYPLKEDQITRFNRYYPLAEVRNLFENWLCLIDDNMKERVEHIEEFDEWEEFIIFCQHYVIVHATNMKKDQLIYADSDSHQAVSHDYDFDDNVKLTLDTRANPEFLELKFPAITTISGNQILVHGGLRQTRSNLSYIYDSVNGNVSERIFTGEVPPRMCHTLTALSDTTCVLIGGRTRPGMALNDTYKLQGDEWVKLKDIPNGRCRHAATRLSESEVLIFGGLPENKEHCGASLFEVYDINMEESRPLKIVQNGSEATIANLKSCGIAYNGQYGLIIGGMEKETVPTVNNQIYKFTIGEDRSSIHITSVAQGDVWMRIGSQVQFVGENKVVVIGGISPRHVFSNFSNIVTYNVETQEIRCVEIPESITKTSPPIFIGFGSGVLVDEKGRKSIALLGGGAVCYSFGSCYNGVYRLEL</sequence>
<reference evidence="15 16" key="1">
    <citation type="journal article" date="2007" name="Nat. Biotechnol.">
        <title>Genome sequence of the lignocellulose-bioconverting and xylose-fermenting yeast Pichia stipitis.</title>
        <authorList>
            <person name="Jeffries T.W."/>
            <person name="Grigoriev I.V."/>
            <person name="Grimwood J."/>
            <person name="Laplaza J.M."/>
            <person name="Aerts A."/>
            <person name="Salamov A."/>
            <person name="Schmutz J."/>
            <person name="Lindquist E."/>
            <person name="Dehal P."/>
            <person name="Shapiro H."/>
            <person name="Jin Y.S."/>
            <person name="Passoth V."/>
            <person name="Richardson P.M."/>
        </authorList>
    </citation>
    <scope>NUCLEOTIDE SEQUENCE [LARGE SCALE GENOMIC DNA]</scope>
    <source>
        <strain evidence="16">ATCC 58785 / CBS 6054 / NBRC 10063 / NRRL Y-11545</strain>
    </source>
</reference>
<accession>A3GFJ9</accession>
<keyword evidence="16" id="KW-1185">Reference proteome</keyword>
<dbReference type="EMBL" id="AAVQ01000001">
    <property type="protein sequence ID" value="EAZ63361.2"/>
    <property type="molecule type" value="Genomic_DNA"/>
</dbReference>
<dbReference type="Gene3D" id="3.40.50.150">
    <property type="entry name" value="Vaccinia Virus protein VP39"/>
    <property type="match status" value="1"/>
</dbReference>
<evidence type="ECO:0000256" key="6">
    <source>
        <dbReference type="ARBA" id="ARBA00018045"/>
    </source>
</evidence>
<dbReference type="AlphaFoldDB" id="A3GFJ9"/>
<comment type="pathway">
    <text evidence="2">tRNA modification; wybutosine-tRNA(Phe) biosynthesis.</text>
</comment>
<dbReference type="GO" id="GO:0031591">
    <property type="term" value="P:wybutosine biosynthetic process"/>
    <property type="evidence" value="ECO:0007669"/>
    <property type="project" value="EnsemblFungi"/>
</dbReference>
<dbReference type="Pfam" id="PF04072">
    <property type="entry name" value="LCM"/>
    <property type="match status" value="1"/>
</dbReference>
<dbReference type="KEGG" id="pic:PICST_80234"/>
<dbReference type="SUPFAM" id="SSF50965">
    <property type="entry name" value="Galactose oxidase, central domain"/>
    <property type="match status" value="1"/>
</dbReference>
<dbReference type="UniPathway" id="UPA00375"/>
<name>A3GFJ9_PICST</name>
<dbReference type="eggNOG" id="KOG2918">
    <property type="taxonomic scope" value="Eukaryota"/>
</dbReference>
<evidence type="ECO:0000313" key="15">
    <source>
        <dbReference type="EMBL" id="EAZ63361.2"/>
    </source>
</evidence>
<dbReference type="GO" id="GO:0008175">
    <property type="term" value="F:tRNA methyltransferase activity"/>
    <property type="evidence" value="ECO:0007669"/>
    <property type="project" value="EnsemblFungi"/>
</dbReference>
<dbReference type="OMA" id="FCILEQF"/>
<protein>
    <recommendedName>
        <fullName evidence="6">tRNA wybutosine-synthesizing protein 4</fullName>
        <ecNumber evidence="5">2.1.1.290</ecNumber>
        <ecNumber evidence="4">2.3.1.231</ecNumber>
    </recommendedName>
    <alternativeName>
        <fullName evidence="12">tRNA(Phe) (7-(3-amino-3-(methoxycarbonyl)propyl)wyosine(37)-N)-methoxycarbonyltransferase</fullName>
    </alternativeName>
    <alternativeName>
        <fullName evidence="11">tRNA(Phe) (7-(3-amino-3-carboxypropyl)wyosine(37)-O)-methyltransferase</fullName>
    </alternativeName>
</protein>
<feature type="region of interest" description="Disordered" evidence="14">
    <location>
        <begin position="1"/>
        <end position="36"/>
    </location>
</feature>
<evidence type="ECO:0000313" key="16">
    <source>
        <dbReference type="Proteomes" id="UP000002258"/>
    </source>
</evidence>
<dbReference type="EC" id="2.1.1.290" evidence="5"/>
<comment type="catalytic activity">
    <reaction evidence="13">
        <text>7-[(3S)-(3-amino-3-methoxycarbonyl)propyl]wyosine(37) in tRNA(Phe) + S-adenosyl-L-methionine + CO2 = wybutosine(37) in tRNA(Phe) + S-adenosyl-L-homocysteine + 2 H(+)</text>
        <dbReference type="Rhea" id="RHEA:37119"/>
        <dbReference type="Rhea" id="RHEA-COMP:11844"/>
        <dbReference type="Rhea" id="RHEA-COMP:11847"/>
        <dbReference type="ChEBI" id="CHEBI:15378"/>
        <dbReference type="ChEBI" id="CHEBI:16526"/>
        <dbReference type="ChEBI" id="CHEBI:57856"/>
        <dbReference type="ChEBI" id="CHEBI:59789"/>
        <dbReference type="ChEBI" id="CHEBI:73544"/>
        <dbReference type="ChEBI" id="CHEBI:74275"/>
        <dbReference type="EC" id="2.3.1.231"/>
    </reaction>
</comment>
<dbReference type="InterPro" id="IPR015915">
    <property type="entry name" value="Kelch-typ_b-propeller"/>
</dbReference>
<evidence type="ECO:0000256" key="8">
    <source>
        <dbReference type="ARBA" id="ARBA00022679"/>
    </source>
</evidence>
<dbReference type="Proteomes" id="UP000002258">
    <property type="component" value="Chromosome 1"/>
</dbReference>
<dbReference type="RefSeq" id="XP_001387384.2">
    <property type="nucleotide sequence ID" value="XM_001387347.1"/>
</dbReference>
<dbReference type="PANTHER" id="PTHR46529">
    <property type="entry name" value="TRNA WYBUTOSINE-SYNTHESIZING PROTEIN 4"/>
    <property type="match status" value="1"/>
</dbReference>
<keyword evidence="10" id="KW-0819">tRNA processing</keyword>
<gene>
    <name evidence="15" type="primary">PPM2</name>
    <name evidence="15" type="ORF">PICST_80234</name>
</gene>
<dbReference type="GO" id="GO:0030488">
    <property type="term" value="P:tRNA methylation"/>
    <property type="evidence" value="ECO:0007669"/>
    <property type="project" value="EnsemblFungi"/>
</dbReference>
<dbReference type="Pfam" id="PF13418">
    <property type="entry name" value="Beta-prop_TYW4"/>
    <property type="match status" value="1"/>
</dbReference>
<dbReference type="Gene3D" id="2.120.10.80">
    <property type="entry name" value="Kelch-type beta propeller"/>
    <property type="match status" value="1"/>
</dbReference>
<dbReference type="PANTHER" id="PTHR46529:SF1">
    <property type="entry name" value="TRNA WYBUTOSINE-SYNTHESIZING PROTEIN 4"/>
    <property type="match status" value="1"/>
</dbReference>
<dbReference type="STRING" id="322104.A3GFJ9"/>
<dbReference type="SUPFAM" id="SSF53335">
    <property type="entry name" value="S-adenosyl-L-methionine-dependent methyltransferases"/>
    <property type="match status" value="1"/>
</dbReference>
<dbReference type="InParanoid" id="A3GFJ9"/>
<evidence type="ECO:0000256" key="1">
    <source>
        <dbReference type="ARBA" id="ARBA00001806"/>
    </source>
</evidence>
<evidence type="ECO:0000256" key="9">
    <source>
        <dbReference type="ARBA" id="ARBA00022691"/>
    </source>
</evidence>
<dbReference type="FunCoup" id="A3GFJ9">
    <property type="interactions" value="110"/>
</dbReference>
<keyword evidence="8 15" id="KW-0808">Transferase</keyword>
<dbReference type="InterPro" id="IPR007213">
    <property type="entry name" value="Ppm1/Ppm2/Tcmp"/>
</dbReference>
<evidence type="ECO:0000256" key="4">
    <source>
        <dbReference type="ARBA" id="ARBA00012155"/>
    </source>
</evidence>
<organism evidence="15 16">
    <name type="scientific">Scheffersomyces stipitis (strain ATCC 58785 / CBS 6054 / NBRC 10063 / NRRL Y-11545)</name>
    <name type="common">Yeast</name>
    <name type="synonym">Pichia stipitis</name>
    <dbReference type="NCBI Taxonomy" id="322104"/>
    <lineage>
        <taxon>Eukaryota</taxon>
        <taxon>Fungi</taxon>
        <taxon>Dikarya</taxon>
        <taxon>Ascomycota</taxon>
        <taxon>Saccharomycotina</taxon>
        <taxon>Pichiomycetes</taxon>
        <taxon>Debaryomycetaceae</taxon>
        <taxon>Scheffersomyces</taxon>
    </lineage>
</organism>
<evidence type="ECO:0000256" key="5">
    <source>
        <dbReference type="ARBA" id="ARBA00012779"/>
    </source>
</evidence>
<evidence type="ECO:0000256" key="7">
    <source>
        <dbReference type="ARBA" id="ARBA00022603"/>
    </source>
</evidence>
<feature type="compositionally biased region" description="Basic residues" evidence="14">
    <location>
        <begin position="16"/>
        <end position="28"/>
    </location>
</feature>
<evidence type="ECO:0000256" key="14">
    <source>
        <dbReference type="SAM" id="MobiDB-lite"/>
    </source>
</evidence>
<evidence type="ECO:0000256" key="3">
    <source>
        <dbReference type="ARBA" id="ARBA00010703"/>
    </source>
</evidence>
<dbReference type="InterPro" id="IPR029063">
    <property type="entry name" value="SAM-dependent_MTases_sf"/>
</dbReference>
<comment type="caution">
    <text evidence="15">The sequence shown here is derived from an EMBL/GenBank/DDBJ whole genome shotgun (WGS) entry which is preliminary data.</text>
</comment>
<comment type="similarity">
    <text evidence="3">Belongs to the methyltransferase superfamily. LCMT family.</text>
</comment>
<keyword evidence="7 15" id="KW-0489">Methyltransferase</keyword>